<accession>A0A8S2JPK3</accession>
<comment type="caution">
    <text evidence="2">The sequence shown here is derived from an EMBL/GenBank/DDBJ whole genome shotgun (WGS) entry which is preliminary data.</text>
</comment>
<feature type="non-terminal residue" evidence="2">
    <location>
        <position position="1"/>
    </location>
</feature>
<proteinExistence type="predicted"/>
<dbReference type="Proteomes" id="UP000681967">
    <property type="component" value="Unassembled WGS sequence"/>
</dbReference>
<reference evidence="2" key="1">
    <citation type="submission" date="2021-02" db="EMBL/GenBank/DDBJ databases">
        <authorList>
            <person name="Nowell W R."/>
        </authorList>
    </citation>
    <scope>NUCLEOTIDE SEQUENCE</scope>
</reference>
<dbReference type="EMBL" id="CAJOBH010000789">
    <property type="protein sequence ID" value="CAF3817467.1"/>
    <property type="molecule type" value="Genomic_DNA"/>
</dbReference>
<name>A0A8S2JPK3_9BILA</name>
<feature type="signal peptide" evidence="1">
    <location>
        <begin position="1"/>
        <end position="19"/>
    </location>
</feature>
<evidence type="ECO:0000313" key="2">
    <source>
        <dbReference type="EMBL" id="CAF3817467.1"/>
    </source>
</evidence>
<evidence type="ECO:0000256" key="1">
    <source>
        <dbReference type="SAM" id="SignalP"/>
    </source>
</evidence>
<organism evidence="2 3">
    <name type="scientific">Rotaria magnacalcarata</name>
    <dbReference type="NCBI Taxonomy" id="392030"/>
    <lineage>
        <taxon>Eukaryota</taxon>
        <taxon>Metazoa</taxon>
        <taxon>Spiralia</taxon>
        <taxon>Gnathifera</taxon>
        <taxon>Rotifera</taxon>
        <taxon>Eurotatoria</taxon>
        <taxon>Bdelloidea</taxon>
        <taxon>Philodinida</taxon>
        <taxon>Philodinidae</taxon>
        <taxon>Rotaria</taxon>
    </lineage>
</organism>
<feature type="chain" id="PRO_5035821095" evidence="1">
    <location>
        <begin position="20"/>
        <end position="56"/>
    </location>
</feature>
<dbReference type="AlphaFoldDB" id="A0A8S2JPK3"/>
<gene>
    <name evidence="2" type="ORF">BYL167_LOCUS3901</name>
</gene>
<keyword evidence="1" id="KW-0732">Signal</keyword>
<evidence type="ECO:0000313" key="3">
    <source>
        <dbReference type="Proteomes" id="UP000681967"/>
    </source>
</evidence>
<protein>
    <submittedName>
        <fullName evidence="2">Uncharacterized protein</fullName>
    </submittedName>
</protein>
<sequence length="56" mass="6296">MHVHHITLKLYFFVLKILGDILSLVDEEFYDSEGSKAGFWGTLSHGITSKTSETVP</sequence>